<dbReference type="EMBL" id="AGNL01002736">
    <property type="protein sequence ID" value="EJK75771.1"/>
    <property type="molecule type" value="Genomic_DNA"/>
</dbReference>
<evidence type="ECO:0008006" key="4">
    <source>
        <dbReference type="Google" id="ProtNLM"/>
    </source>
</evidence>
<comment type="caution">
    <text evidence="2">The sequence shown here is derived from an EMBL/GenBank/DDBJ whole genome shotgun (WGS) entry which is preliminary data.</text>
</comment>
<sequence length="419" mass="46418">MSGAPPPPPSDGASGSGSAEAAAARAAAALPWYQSRVSGLEWRVRTLMTENRALRDRILLALEAETGDLRSENDDLRRRQARDPDQPYGSKRENSAPQEADESAKKLKTTASYIDMSSFDDDLIVNTLSFLASDDLISLARASKRFGQSRQDQPSLVERAASRAFAESASDEEMAQLPKYADESHLELLRHLEIGRSELGFDLLIGNFLRYENPLVTSKVKIDPGDPRPLGIDPRDPQGNPQCIAVCRSNVMRAGKHFANVKYSNKPPYFDMGVIRPIDGRQFVGASKCFPCPANRAICLKDDAIARYHSQLLAAKSDRWKGNVHCVTYYHGEGECDATWTDWDTCGNEILELEDEAFEGKRNSFDLLLDLGEGTLSLYDGRKYVGLVKDGLAGEYCWFVEGYNTATYTITRVPSTADR</sequence>
<organism evidence="2 3">
    <name type="scientific">Thalassiosira oceanica</name>
    <name type="common">Marine diatom</name>
    <dbReference type="NCBI Taxonomy" id="159749"/>
    <lineage>
        <taxon>Eukaryota</taxon>
        <taxon>Sar</taxon>
        <taxon>Stramenopiles</taxon>
        <taxon>Ochrophyta</taxon>
        <taxon>Bacillariophyta</taxon>
        <taxon>Coscinodiscophyceae</taxon>
        <taxon>Thalassiosirophycidae</taxon>
        <taxon>Thalassiosirales</taxon>
        <taxon>Thalassiosiraceae</taxon>
        <taxon>Thalassiosira</taxon>
    </lineage>
</organism>
<keyword evidence="3" id="KW-1185">Reference proteome</keyword>
<feature type="compositionally biased region" description="Low complexity" evidence="1">
    <location>
        <begin position="11"/>
        <end position="25"/>
    </location>
</feature>
<accession>K0TM09</accession>
<feature type="region of interest" description="Disordered" evidence="1">
    <location>
        <begin position="70"/>
        <end position="104"/>
    </location>
</feature>
<feature type="region of interest" description="Disordered" evidence="1">
    <location>
        <begin position="1"/>
        <end position="25"/>
    </location>
</feature>
<evidence type="ECO:0000313" key="2">
    <source>
        <dbReference type="EMBL" id="EJK75771.1"/>
    </source>
</evidence>
<feature type="compositionally biased region" description="Pro residues" evidence="1">
    <location>
        <begin position="1"/>
        <end position="10"/>
    </location>
</feature>
<name>K0TM09_THAOC</name>
<evidence type="ECO:0000256" key="1">
    <source>
        <dbReference type="SAM" id="MobiDB-lite"/>
    </source>
</evidence>
<reference evidence="2 3" key="1">
    <citation type="journal article" date="2012" name="Genome Biol.">
        <title>Genome and low-iron response of an oceanic diatom adapted to chronic iron limitation.</title>
        <authorList>
            <person name="Lommer M."/>
            <person name="Specht M."/>
            <person name="Roy A.S."/>
            <person name="Kraemer L."/>
            <person name="Andreson R."/>
            <person name="Gutowska M.A."/>
            <person name="Wolf J."/>
            <person name="Bergner S.V."/>
            <person name="Schilhabel M.B."/>
            <person name="Klostermeier U.C."/>
            <person name="Beiko R.G."/>
            <person name="Rosenstiel P."/>
            <person name="Hippler M."/>
            <person name="Laroche J."/>
        </authorList>
    </citation>
    <scope>NUCLEOTIDE SEQUENCE [LARGE SCALE GENOMIC DNA]</scope>
    <source>
        <strain evidence="2 3">CCMP1005</strain>
    </source>
</reference>
<protein>
    <recommendedName>
        <fullName evidence="4">F-box domain-containing protein</fullName>
    </recommendedName>
</protein>
<feature type="compositionally biased region" description="Basic and acidic residues" evidence="1">
    <location>
        <begin position="70"/>
        <end position="94"/>
    </location>
</feature>
<dbReference type="Proteomes" id="UP000266841">
    <property type="component" value="Unassembled WGS sequence"/>
</dbReference>
<evidence type="ECO:0000313" key="3">
    <source>
        <dbReference type="Proteomes" id="UP000266841"/>
    </source>
</evidence>
<proteinExistence type="predicted"/>
<gene>
    <name evidence="2" type="ORF">THAOC_02499</name>
</gene>
<dbReference type="AlphaFoldDB" id="K0TM09"/>